<gene>
    <name evidence="2" type="ORF">DMN91_001674</name>
</gene>
<accession>A0A3L8E0E6</accession>
<feature type="compositionally biased region" description="Basic and acidic residues" evidence="1">
    <location>
        <begin position="148"/>
        <end position="162"/>
    </location>
</feature>
<organism evidence="2 3">
    <name type="scientific">Ooceraea biroi</name>
    <name type="common">Clonal raider ant</name>
    <name type="synonym">Cerapachys biroi</name>
    <dbReference type="NCBI Taxonomy" id="2015173"/>
    <lineage>
        <taxon>Eukaryota</taxon>
        <taxon>Metazoa</taxon>
        <taxon>Ecdysozoa</taxon>
        <taxon>Arthropoda</taxon>
        <taxon>Hexapoda</taxon>
        <taxon>Insecta</taxon>
        <taxon>Pterygota</taxon>
        <taxon>Neoptera</taxon>
        <taxon>Endopterygota</taxon>
        <taxon>Hymenoptera</taxon>
        <taxon>Apocrita</taxon>
        <taxon>Aculeata</taxon>
        <taxon>Formicoidea</taxon>
        <taxon>Formicidae</taxon>
        <taxon>Dorylinae</taxon>
        <taxon>Ooceraea</taxon>
    </lineage>
</organism>
<sequence length="449" mass="50386">MTIHRRDKMRHSSSWPDRTPQTVRVRVDPLSRAFTIIPTCRETVYRLEQTAPRSNCLEEVVLLDRCAAGGVTSVAVKRRLVDASIEKPANFPENSSDTSNETKNTRSSSRYFMARSLPSIETTAIRQNAIILFQENFFRDQSRCKSDSLVKTDDAKETRGMRDSLVPRTTSDTDVFKLLPKDRCVLGEEESADASARLTNNESPSDTGTNVARDERLHMASTAQTNDSRETRETDGEEATKKCQTVVSSASSARHAASLPPHIKVVDYDDYVTSVSFPSRTGRHACPKCTSEGVLRSQIDPFRSPSPGKKNDDEVATTTANARAGRYDDSIKREKKKAHEARADERQSKDTWHGNRLIGEARNAEKRSEQQRRNSSSRPPLDFRKEATLRRHYYPEGGWGYVVVTCSMLVHFLGVGLQLAAPGCWHTTAERQFKHPPLHSAGKRSSMRS</sequence>
<dbReference type="Proteomes" id="UP000279307">
    <property type="component" value="Chromosome 2"/>
</dbReference>
<feature type="compositionally biased region" description="Basic and acidic residues" evidence="1">
    <location>
        <begin position="362"/>
        <end position="372"/>
    </location>
</feature>
<feature type="region of interest" description="Disordered" evidence="1">
    <location>
        <begin position="297"/>
        <end position="383"/>
    </location>
</feature>
<feature type="compositionally biased region" description="Polar residues" evidence="1">
    <location>
        <begin position="197"/>
        <end position="210"/>
    </location>
</feature>
<feature type="region of interest" description="Disordered" evidence="1">
    <location>
        <begin position="1"/>
        <end position="20"/>
    </location>
</feature>
<feature type="region of interest" description="Disordered" evidence="1">
    <location>
        <begin position="148"/>
        <end position="167"/>
    </location>
</feature>
<feature type="compositionally biased region" description="Basic residues" evidence="1">
    <location>
        <begin position="1"/>
        <end position="11"/>
    </location>
</feature>
<feature type="region of interest" description="Disordered" evidence="1">
    <location>
        <begin position="88"/>
        <end position="110"/>
    </location>
</feature>
<comment type="caution">
    <text evidence="2">The sequence shown here is derived from an EMBL/GenBank/DDBJ whole genome shotgun (WGS) entry which is preliminary data.</text>
</comment>
<feature type="compositionally biased region" description="Polar residues" evidence="1">
    <location>
        <begin position="92"/>
        <end position="110"/>
    </location>
</feature>
<protein>
    <submittedName>
        <fullName evidence="2">Uncharacterized protein</fullName>
    </submittedName>
</protein>
<feature type="compositionally biased region" description="Basic and acidic residues" evidence="1">
    <location>
        <begin position="227"/>
        <end position="241"/>
    </location>
</feature>
<feature type="compositionally biased region" description="Basic and acidic residues" evidence="1">
    <location>
        <begin position="340"/>
        <end position="353"/>
    </location>
</feature>
<evidence type="ECO:0000256" key="1">
    <source>
        <dbReference type="SAM" id="MobiDB-lite"/>
    </source>
</evidence>
<dbReference type="OrthoDB" id="6499973at2759"/>
<evidence type="ECO:0000313" key="2">
    <source>
        <dbReference type="EMBL" id="RLU25518.1"/>
    </source>
</evidence>
<dbReference type="EMBL" id="QOIP01000002">
    <property type="protein sequence ID" value="RLU25518.1"/>
    <property type="molecule type" value="Genomic_DNA"/>
</dbReference>
<feature type="region of interest" description="Disordered" evidence="1">
    <location>
        <begin position="190"/>
        <end position="244"/>
    </location>
</feature>
<proteinExistence type="predicted"/>
<evidence type="ECO:0000313" key="3">
    <source>
        <dbReference type="Proteomes" id="UP000279307"/>
    </source>
</evidence>
<name>A0A3L8E0E6_OOCBI</name>
<dbReference type="AlphaFoldDB" id="A0A3L8E0E6"/>
<reference evidence="2 3" key="1">
    <citation type="journal article" date="2018" name="Genome Res.">
        <title>The genomic architecture and molecular evolution of ant odorant receptors.</title>
        <authorList>
            <person name="McKenzie S.K."/>
            <person name="Kronauer D.J.C."/>
        </authorList>
    </citation>
    <scope>NUCLEOTIDE SEQUENCE [LARGE SCALE GENOMIC DNA]</scope>
    <source>
        <strain evidence="2">Clonal line C1</strain>
    </source>
</reference>